<gene>
    <name evidence="1" type="ORF">Xseb_02685</name>
</gene>
<accession>A0AAW4RV39</accession>
<evidence type="ECO:0000313" key="1">
    <source>
        <dbReference type="EMBL" id="MBZ3926386.1"/>
    </source>
</evidence>
<sequence length="191" mass="22050">MARVEFTANTARPAIAEAMRKLEGETRQLMLKDWGEYLLRSTRDRAKLEQDPDGRKWRALEPSYKRYKDRKRPGVPILKFDFHMLGDMLSWQTDGDDVLLVGTNAPYGAIHQFGGTIRRAARSTHAYFHRGRDGEVGNRFVPKNRSNFAQRVTVPEYKITIHPRPWLGVSVADERELLDIAQDHLKAAFEE</sequence>
<dbReference type="InterPro" id="IPR006522">
    <property type="entry name" value="Phage_virion_morphogenesis"/>
</dbReference>
<dbReference type="RefSeq" id="WP_089111744.1">
    <property type="nucleotide sequence ID" value="NZ_LOKL01000158.1"/>
</dbReference>
<dbReference type="NCBIfam" id="TIGR01635">
    <property type="entry name" value="tail_comp_S"/>
    <property type="match status" value="1"/>
</dbReference>
<protein>
    <submittedName>
        <fullName evidence="1">Phage morphogenesis protein</fullName>
    </submittedName>
</protein>
<proteinExistence type="predicted"/>
<dbReference type="AlphaFoldDB" id="A0AAW4RV39"/>
<dbReference type="Proteomes" id="UP000825388">
    <property type="component" value="Unassembled WGS sequence"/>
</dbReference>
<name>A0AAW4RV39_XANCI</name>
<dbReference type="EMBL" id="LOKL01000158">
    <property type="protein sequence ID" value="MBZ3926386.1"/>
    <property type="molecule type" value="Genomic_DNA"/>
</dbReference>
<reference evidence="1" key="1">
    <citation type="submission" date="2015-12" db="EMBL/GenBank/DDBJ databases">
        <authorList>
            <person name="Bansal K."/>
            <person name="Midha S."/>
            <person name="Patil P.B."/>
        </authorList>
    </citation>
    <scope>NUCLEOTIDE SEQUENCE</scope>
    <source>
        <strain evidence="1">LMG867</strain>
    </source>
</reference>
<organism evidence="1 2">
    <name type="scientific">Xanthomonas citri pv. sesbaniae</name>
    <dbReference type="NCBI Taxonomy" id="473425"/>
    <lineage>
        <taxon>Bacteria</taxon>
        <taxon>Pseudomonadati</taxon>
        <taxon>Pseudomonadota</taxon>
        <taxon>Gammaproteobacteria</taxon>
        <taxon>Lysobacterales</taxon>
        <taxon>Lysobacteraceae</taxon>
        <taxon>Xanthomonas</taxon>
    </lineage>
</organism>
<dbReference type="Pfam" id="PF05069">
    <property type="entry name" value="Phage_tail_S"/>
    <property type="match status" value="1"/>
</dbReference>
<comment type="caution">
    <text evidence="1">The sequence shown here is derived from an EMBL/GenBank/DDBJ whole genome shotgun (WGS) entry which is preliminary data.</text>
</comment>
<evidence type="ECO:0000313" key="2">
    <source>
        <dbReference type="Proteomes" id="UP000825388"/>
    </source>
</evidence>